<evidence type="ECO:0000256" key="6">
    <source>
        <dbReference type="ARBA" id="ARBA00022884"/>
    </source>
</evidence>
<name>A0ABU7STI4_9LACO</name>
<dbReference type="Proteomes" id="UP001335665">
    <property type="component" value="Unassembled WGS sequence"/>
</dbReference>
<protein>
    <submittedName>
        <fullName evidence="8">Type II toxin-antitoxin system HicA family toxin</fullName>
    </submittedName>
</protein>
<evidence type="ECO:0000256" key="7">
    <source>
        <dbReference type="ARBA" id="ARBA00023016"/>
    </source>
</evidence>
<evidence type="ECO:0000256" key="3">
    <source>
        <dbReference type="ARBA" id="ARBA00022722"/>
    </source>
</evidence>
<comment type="similarity">
    <text evidence="1">Belongs to the HicA mRNA interferase family.</text>
</comment>
<organism evidence="8 9">
    <name type="scientific">Limosilactobacillus pontis</name>
    <dbReference type="NCBI Taxonomy" id="35787"/>
    <lineage>
        <taxon>Bacteria</taxon>
        <taxon>Bacillati</taxon>
        <taxon>Bacillota</taxon>
        <taxon>Bacilli</taxon>
        <taxon>Lactobacillales</taxon>
        <taxon>Lactobacillaceae</taxon>
        <taxon>Limosilactobacillus</taxon>
    </lineage>
</organism>
<evidence type="ECO:0000256" key="4">
    <source>
        <dbReference type="ARBA" id="ARBA00022759"/>
    </source>
</evidence>
<accession>A0ABU7STI4</accession>
<evidence type="ECO:0000256" key="2">
    <source>
        <dbReference type="ARBA" id="ARBA00022649"/>
    </source>
</evidence>
<dbReference type="EMBL" id="JAQSFA010000012">
    <property type="protein sequence ID" value="MEE6701296.1"/>
    <property type="molecule type" value="Genomic_DNA"/>
</dbReference>
<dbReference type="InterPro" id="IPR012933">
    <property type="entry name" value="HicA_mRNA_interferase"/>
</dbReference>
<proteinExistence type="inferred from homology"/>
<keyword evidence="5" id="KW-0378">Hydrolase</keyword>
<reference evidence="8 9" key="1">
    <citation type="submission" date="2023-02" db="EMBL/GenBank/DDBJ databases">
        <title>The predominant lactic acid bacteria and yeasts involved in the spontaneous fermentation of millet during the production of the traditional porridge Hausa koko in Ghana.</title>
        <authorList>
            <person name="Atter A."/>
            <person name="Diaz M."/>
        </authorList>
    </citation>
    <scope>NUCLEOTIDE SEQUENCE [LARGE SCALE GENOMIC DNA]</scope>
    <source>
        <strain evidence="8 9">FI11552</strain>
    </source>
</reference>
<dbReference type="RefSeq" id="WP_331192351.1">
    <property type="nucleotide sequence ID" value="NZ_JAQSEO010000029.1"/>
</dbReference>
<dbReference type="Pfam" id="PF07927">
    <property type="entry name" value="HicA_toxin"/>
    <property type="match status" value="1"/>
</dbReference>
<evidence type="ECO:0000256" key="1">
    <source>
        <dbReference type="ARBA" id="ARBA00006620"/>
    </source>
</evidence>
<gene>
    <name evidence="8" type="ORF">PS396_05730</name>
</gene>
<evidence type="ECO:0000256" key="5">
    <source>
        <dbReference type="ARBA" id="ARBA00022801"/>
    </source>
</evidence>
<comment type="caution">
    <text evidence="8">The sequence shown here is derived from an EMBL/GenBank/DDBJ whole genome shotgun (WGS) entry which is preliminary data.</text>
</comment>
<keyword evidence="6" id="KW-0694">RNA-binding</keyword>
<keyword evidence="4" id="KW-0255">Endonuclease</keyword>
<evidence type="ECO:0000313" key="8">
    <source>
        <dbReference type="EMBL" id="MEE6701296.1"/>
    </source>
</evidence>
<keyword evidence="2" id="KW-1277">Toxin-antitoxin system</keyword>
<keyword evidence="7" id="KW-0346">Stress response</keyword>
<dbReference type="InterPro" id="IPR038570">
    <property type="entry name" value="HicA_sf"/>
</dbReference>
<evidence type="ECO:0000313" key="9">
    <source>
        <dbReference type="Proteomes" id="UP001335665"/>
    </source>
</evidence>
<keyword evidence="9" id="KW-1185">Reference proteome</keyword>
<keyword evidence="3" id="KW-0540">Nuclease</keyword>
<dbReference type="Gene3D" id="3.30.920.30">
    <property type="entry name" value="Hypothetical protein"/>
    <property type="match status" value="1"/>
</dbReference>
<sequence>MGKIDKIIAKLKNNSGNLTFDELVSLLTHLGYVVDNKGETSGSRIRFYKAGAKAIVMHKPHPRKTLLSYQTKQVLQKLKEDKQL</sequence>